<reference evidence="1" key="1">
    <citation type="submission" date="2021-08" db="EMBL/GenBank/DDBJ databases">
        <title>The first chromosome-level gecko genome reveals the dynamic sex chromosomes of Neotropical dwarf geckos (Sphaerodactylidae: Sphaerodactylus).</title>
        <authorList>
            <person name="Pinto B.J."/>
            <person name="Keating S.E."/>
            <person name="Gamble T."/>
        </authorList>
    </citation>
    <scope>NUCLEOTIDE SEQUENCE</scope>
    <source>
        <strain evidence="1">TG3544</strain>
    </source>
</reference>
<keyword evidence="2" id="KW-1185">Reference proteome</keyword>
<sequence length="99" mass="11067">MHLPIHLILLSHNMPASRFKSHHGPVSHSNFHIHSLASISPHPLLSCNCAEVNVLYKELEVLCFGWRERERVLGHLKSSFPISQALGLLGPSTILEIAF</sequence>
<gene>
    <name evidence="1" type="ORF">K3G42_008736</name>
</gene>
<evidence type="ECO:0000313" key="1">
    <source>
        <dbReference type="EMBL" id="KAH7999330.1"/>
    </source>
</evidence>
<evidence type="ECO:0000313" key="2">
    <source>
        <dbReference type="Proteomes" id="UP000827872"/>
    </source>
</evidence>
<comment type="caution">
    <text evidence="1">The sequence shown here is derived from an EMBL/GenBank/DDBJ whole genome shotgun (WGS) entry which is preliminary data.</text>
</comment>
<organism evidence="1 2">
    <name type="scientific">Sphaerodactylus townsendi</name>
    <dbReference type="NCBI Taxonomy" id="933632"/>
    <lineage>
        <taxon>Eukaryota</taxon>
        <taxon>Metazoa</taxon>
        <taxon>Chordata</taxon>
        <taxon>Craniata</taxon>
        <taxon>Vertebrata</taxon>
        <taxon>Euteleostomi</taxon>
        <taxon>Lepidosauria</taxon>
        <taxon>Squamata</taxon>
        <taxon>Bifurcata</taxon>
        <taxon>Gekkota</taxon>
        <taxon>Sphaerodactylidae</taxon>
        <taxon>Sphaerodactylus</taxon>
    </lineage>
</organism>
<name>A0ACB8F3K7_9SAUR</name>
<dbReference type="Proteomes" id="UP000827872">
    <property type="component" value="Linkage Group LG05"/>
</dbReference>
<protein>
    <submittedName>
        <fullName evidence="1">Uncharacterized protein</fullName>
    </submittedName>
</protein>
<proteinExistence type="predicted"/>
<accession>A0ACB8F3K7</accession>
<dbReference type="EMBL" id="CM037618">
    <property type="protein sequence ID" value="KAH7999330.1"/>
    <property type="molecule type" value="Genomic_DNA"/>
</dbReference>